<feature type="chain" id="PRO_5046633783" evidence="1">
    <location>
        <begin position="20"/>
        <end position="376"/>
    </location>
</feature>
<reference evidence="3 4" key="1">
    <citation type="submission" date="2024-09" db="EMBL/GenBank/DDBJ databases">
        <authorList>
            <person name="Sun Q."/>
            <person name="Mori K."/>
        </authorList>
    </citation>
    <scope>NUCLEOTIDE SEQUENCE [LARGE SCALE GENOMIC DNA]</scope>
    <source>
        <strain evidence="3 4">TBRC 1432</strain>
    </source>
</reference>
<organism evidence="3 4">
    <name type="scientific">Kutzneria chonburiensis</name>
    <dbReference type="NCBI Taxonomy" id="1483604"/>
    <lineage>
        <taxon>Bacteria</taxon>
        <taxon>Bacillati</taxon>
        <taxon>Actinomycetota</taxon>
        <taxon>Actinomycetes</taxon>
        <taxon>Pseudonocardiales</taxon>
        <taxon>Pseudonocardiaceae</taxon>
        <taxon>Kutzneria</taxon>
    </lineage>
</organism>
<accession>A0ABV6N5X1</accession>
<dbReference type="PROSITE" id="PS51257">
    <property type="entry name" value="PROKAR_LIPOPROTEIN"/>
    <property type="match status" value="1"/>
</dbReference>
<dbReference type="SMART" id="SM00564">
    <property type="entry name" value="PQQ"/>
    <property type="match status" value="4"/>
</dbReference>
<comment type="caution">
    <text evidence="3">The sequence shown here is derived from an EMBL/GenBank/DDBJ whole genome shotgun (WGS) entry which is preliminary data.</text>
</comment>
<dbReference type="InterPro" id="IPR018391">
    <property type="entry name" value="PQQ_b-propeller_rpt"/>
</dbReference>
<dbReference type="Gene3D" id="2.130.10.10">
    <property type="entry name" value="YVTN repeat-like/Quinoprotein amine dehydrogenase"/>
    <property type="match status" value="2"/>
</dbReference>
<feature type="signal peptide" evidence="1">
    <location>
        <begin position="1"/>
        <end position="19"/>
    </location>
</feature>
<dbReference type="InterPro" id="IPR002372">
    <property type="entry name" value="PQQ_rpt_dom"/>
</dbReference>
<sequence>MRNVLLAMVLLLVGGCATALPSQSPGAATWSAWPAALHDARHSGSSTTDGPVRGVVRWQRQLEGPVTPGPVIGPDGVVYASSTAGILHAVDPVSGKDRWTYDSHYTGGGDLSVSPLVLPGGDIVWPTPGNRLLVLSPAGALLWSVVLPGTPTSPASVDGKRVYIGDLSGHVSAIDADAHRLLWTATVGRVSYGSVVTDGSFVYTTADAGVTAVDAGGAVLWQRDPGDDITEVSAGLAADGTVLLGTNGSREWAYHPDGTPAWSVPRYITYSSPVVTGSGLAYVGDHGGTVTAFDVRTGGVVRSYRLNGAEIWSSTILDSRYRLYYATQAGHVYGLNPDGGPLFDVNVGAPVDSYPALSADHALIIGSRNGLLTSIG</sequence>
<gene>
    <name evidence="3" type="ORF">ACFFH7_41165</name>
</gene>
<evidence type="ECO:0000313" key="4">
    <source>
        <dbReference type="Proteomes" id="UP001589810"/>
    </source>
</evidence>
<dbReference type="Pfam" id="PF13360">
    <property type="entry name" value="PQQ_2"/>
    <property type="match status" value="2"/>
</dbReference>
<dbReference type="SUPFAM" id="SSF50998">
    <property type="entry name" value="Quinoprotein alcohol dehydrogenase-like"/>
    <property type="match status" value="2"/>
</dbReference>
<dbReference type="RefSeq" id="WP_273938180.1">
    <property type="nucleotide sequence ID" value="NZ_CP097263.1"/>
</dbReference>
<evidence type="ECO:0000256" key="1">
    <source>
        <dbReference type="SAM" id="SignalP"/>
    </source>
</evidence>
<evidence type="ECO:0000313" key="3">
    <source>
        <dbReference type="EMBL" id="MFC0547975.1"/>
    </source>
</evidence>
<feature type="domain" description="Pyrrolo-quinoline quinone repeat" evidence="2">
    <location>
        <begin position="54"/>
        <end position="159"/>
    </location>
</feature>
<protein>
    <submittedName>
        <fullName evidence="3">PQQ-binding-like beta-propeller repeat protein</fullName>
    </submittedName>
</protein>
<dbReference type="PANTHER" id="PTHR34512">
    <property type="entry name" value="CELL SURFACE PROTEIN"/>
    <property type="match status" value="1"/>
</dbReference>
<feature type="domain" description="Pyrrolo-quinoline quinone repeat" evidence="2">
    <location>
        <begin position="169"/>
        <end position="308"/>
    </location>
</feature>
<keyword evidence="1" id="KW-0732">Signal</keyword>
<dbReference type="PANTHER" id="PTHR34512:SF30">
    <property type="entry name" value="OUTER MEMBRANE PROTEIN ASSEMBLY FACTOR BAMB"/>
    <property type="match status" value="1"/>
</dbReference>
<keyword evidence="4" id="KW-1185">Reference proteome</keyword>
<evidence type="ECO:0000259" key="2">
    <source>
        <dbReference type="Pfam" id="PF13360"/>
    </source>
</evidence>
<dbReference type="EMBL" id="JBHLUD010000015">
    <property type="protein sequence ID" value="MFC0547975.1"/>
    <property type="molecule type" value="Genomic_DNA"/>
</dbReference>
<dbReference type="InterPro" id="IPR011047">
    <property type="entry name" value="Quinoprotein_ADH-like_sf"/>
</dbReference>
<name>A0ABV6N5X1_9PSEU</name>
<proteinExistence type="predicted"/>
<dbReference type="Proteomes" id="UP001589810">
    <property type="component" value="Unassembled WGS sequence"/>
</dbReference>
<dbReference type="InterPro" id="IPR015943">
    <property type="entry name" value="WD40/YVTN_repeat-like_dom_sf"/>
</dbReference>